<name>A0A075V5B6_9PSEU</name>
<dbReference type="KEGG" id="aja:AJAP_38410"/>
<dbReference type="EMBL" id="CP008953">
    <property type="protein sequence ID" value="AIG80468.1"/>
    <property type="molecule type" value="Genomic_DNA"/>
</dbReference>
<accession>A0A075V5B6</accession>
<dbReference type="Proteomes" id="UP000028492">
    <property type="component" value="Chromosome"/>
</dbReference>
<dbReference type="HOGENOM" id="CLU_034193_0_0_11"/>
<keyword evidence="2" id="KW-1185">Reference proteome</keyword>
<gene>
    <name evidence="1" type="ORF">AJAP_38410</name>
</gene>
<sequence>MAADLETLIAQVWSPEVRPLAEEALRCYNAGAVRSSIIASWAAVTADIIVKVTRLADEGDTQVKSFWERIVEAQQQGLNRAGVQLMQRIEADLVDKAVEFELIDTIGQRELDRIREDRHLCAHPSLRAEGEVYIPRPEMARGHLAVALTTLLIHPPTQGRKLVEKFKDHVCDPLFTPSIPYLQATFHDRVREATRKAIITVAAKAAMLELDPGGRMSAAAHADRMAITLLAFAGCARQTVSNAVVQTRDRFQLASGDVQLRTLVRMADQDYFWDTVDPGMASKLEAMINSPITVGEYEPLPAEIATSAALVGSKYARDRMPTLLARFDGLSMQQRISVMEARPSGYFVPTITELLASIRGFRFAEQIGRLAVQHAQFLESETLRSVLAAWFDNYQCRRASDMPHLAVQLFHATAHLGPARGNDFVEFLAKCKRDAETDNDHYYSYPALETTLRTAGVITSS</sequence>
<evidence type="ECO:0000313" key="1">
    <source>
        <dbReference type="EMBL" id="AIG80468.1"/>
    </source>
</evidence>
<organism evidence="1 2">
    <name type="scientific">Amycolatopsis japonica</name>
    <dbReference type="NCBI Taxonomy" id="208439"/>
    <lineage>
        <taxon>Bacteria</taxon>
        <taxon>Bacillati</taxon>
        <taxon>Actinomycetota</taxon>
        <taxon>Actinomycetes</taxon>
        <taxon>Pseudonocardiales</taxon>
        <taxon>Pseudonocardiaceae</taxon>
        <taxon>Amycolatopsis</taxon>
        <taxon>Amycolatopsis japonica group</taxon>
    </lineage>
</organism>
<dbReference type="eggNOG" id="ENOG502ZACZ">
    <property type="taxonomic scope" value="Bacteria"/>
</dbReference>
<reference evidence="1 2" key="1">
    <citation type="journal article" date="2014" name="J. Biotechnol.">
        <title>Complete genome sequence of the actinobacterium Amycolatopsis japonica MG417-CF17(T) (=DSM 44213T) producing (S,S)-N,N'-ethylenediaminedisuccinic acid.</title>
        <authorList>
            <person name="Stegmann E."/>
            <person name="Albersmeier A."/>
            <person name="Spohn M."/>
            <person name="Gert H."/>
            <person name="Weber T."/>
            <person name="Wohlleben W."/>
            <person name="Kalinowski J."/>
            <person name="Ruckert C."/>
        </authorList>
    </citation>
    <scope>NUCLEOTIDE SEQUENCE [LARGE SCALE GENOMIC DNA]</scope>
    <source>
        <strain evidence="2">MG417-CF17 (DSM 44213)</strain>
    </source>
</reference>
<dbReference type="AlphaFoldDB" id="A0A075V5B6"/>
<dbReference type="RefSeq" id="WP_038520532.1">
    <property type="nucleotide sequence ID" value="NZ_CP008953.1"/>
</dbReference>
<proteinExistence type="predicted"/>
<evidence type="ECO:0000313" key="2">
    <source>
        <dbReference type="Proteomes" id="UP000028492"/>
    </source>
</evidence>
<protein>
    <submittedName>
        <fullName evidence="1">Uncharacterized protein</fullName>
    </submittedName>
</protein>